<comment type="caution">
    <text evidence="2">The sequence shown here is derived from an EMBL/GenBank/DDBJ whole genome shotgun (WGS) entry which is preliminary data.</text>
</comment>
<feature type="region of interest" description="Disordered" evidence="1">
    <location>
        <begin position="185"/>
        <end position="208"/>
    </location>
</feature>
<dbReference type="Proteomes" id="UP001151760">
    <property type="component" value="Unassembled WGS sequence"/>
</dbReference>
<feature type="compositionally biased region" description="Acidic residues" evidence="1">
    <location>
        <begin position="44"/>
        <end position="58"/>
    </location>
</feature>
<feature type="region of interest" description="Disordered" evidence="1">
    <location>
        <begin position="44"/>
        <end position="111"/>
    </location>
</feature>
<evidence type="ECO:0000313" key="2">
    <source>
        <dbReference type="EMBL" id="GJS64763.1"/>
    </source>
</evidence>
<sequence length="380" mass="41043">MSTPVFVDPEISTQADGAQSSRVPVPLPEDPYEAIRQTYLVEADTESEPIEDLVETEIPESPHIVASPTSLPDSTPSTCHVVESEDSDTSSARSTSSDSTAPLLPDHPLTHTTPALVPSLCRTARMAVHVPPAMSPSLSASIAEVATMSDSAFRKRFRSSYDSSPSSSPPDLPSRKCYQGTFELVEDDEEEEDDQEEDDEEEDEEIEERNEAILEGQQRAAPVVETVMGEPLGLGYKALRRREIVLEEGRMPSVFKVGQSSGSVPKPKRPERVSALWQTTLTTWIDPEDGISYIDVPAYPPPAPPVQTLPSLEWSSGSLPVSPTPSIVSSPVSSPMIPLIVPSPAVSPDMAETEGFLTELGAQVEMQGGLICDHTIRLGD</sequence>
<proteinExistence type="predicted"/>
<reference evidence="2" key="2">
    <citation type="submission" date="2022-01" db="EMBL/GenBank/DDBJ databases">
        <authorList>
            <person name="Yamashiro T."/>
            <person name="Shiraishi A."/>
            <person name="Satake H."/>
            <person name="Nakayama K."/>
        </authorList>
    </citation>
    <scope>NUCLEOTIDE SEQUENCE</scope>
</reference>
<accession>A0ABQ4XIG7</accession>
<evidence type="ECO:0000256" key="1">
    <source>
        <dbReference type="SAM" id="MobiDB-lite"/>
    </source>
</evidence>
<keyword evidence="3" id="KW-1185">Reference proteome</keyword>
<organism evidence="2 3">
    <name type="scientific">Tanacetum coccineum</name>
    <dbReference type="NCBI Taxonomy" id="301880"/>
    <lineage>
        <taxon>Eukaryota</taxon>
        <taxon>Viridiplantae</taxon>
        <taxon>Streptophyta</taxon>
        <taxon>Embryophyta</taxon>
        <taxon>Tracheophyta</taxon>
        <taxon>Spermatophyta</taxon>
        <taxon>Magnoliopsida</taxon>
        <taxon>eudicotyledons</taxon>
        <taxon>Gunneridae</taxon>
        <taxon>Pentapetalae</taxon>
        <taxon>asterids</taxon>
        <taxon>campanulids</taxon>
        <taxon>Asterales</taxon>
        <taxon>Asteraceae</taxon>
        <taxon>Asteroideae</taxon>
        <taxon>Anthemideae</taxon>
        <taxon>Anthemidinae</taxon>
        <taxon>Tanacetum</taxon>
    </lineage>
</organism>
<feature type="compositionally biased region" description="Polar residues" evidence="1">
    <location>
        <begin position="11"/>
        <end position="22"/>
    </location>
</feature>
<feature type="region of interest" description="Disordered" evidence="1">
    <location>
        <begin position="1"/>
        <end position="30"/>
    </location>
</feature>
<feature type="compositionally biased region" description="Low complexity" evidence="1">
    <location>
        <begin position="67"/>
        <end position="78"/>
    </location>
</feature>
<reference evidence="2" key="1">
    <citation type="journal article" date="2022" name="Int. J. Mol. Sci.">
        <title>Draft Genome of Tanacetum Coccineum: Genomic Comparison of Closely Related Tanacetum-Family Plants.</title>
        <authorList>
            <person name="Yamashiro T."/>
            <person name="Shiraishi A."/>
            <person name="Nakayama K."/>
            <person name="Satake H."/>
        </authorList>
    </citation>
    <scope>NUCLEOTIDE SEQUENCE</scope>
</reference>
<gene>
    <name evidence="2" type="ORF">Tco_0679327</name>
</gene>
<dbReference type="EMBL" id="BQNB010009527">
    <property type="protein sequence ID" value="GJS64763.1"/>
    <property type="molecule type" value="Genomic_DNA"/>
</dbReference>
<protein>
    <submittedName>
        <fullName evidence="2">Uncharacterized protein</fullName>
    </submittedName>
</protein>
<name>A0ABQ4XIG7_9ASTR</name>
<feature type="compositionally biased region" description="Low complexity" evidence="1">
    <location>
        <begin position="89"/>
        <end position="101"/>
    </location>
</feature>
<evidence type="ECO:0000313" key="3">
    <source>
        <dbReference type="Proteomes" id="UP001151760"/>
    </source>
</evidence>